<evidence type="ECO:0008006" key="4">
    <source>
        <dbReference type="Google" id="ProtNLM"/>
    </source>
</evidence>
<evidence type="ECO:0000313" key="3">
    <source>
        <dbReference type="Proteomes" id="UP000295418"/>
    </source>
</evidence>
<dbReference type="Proteomes" id="UP000295418">
    <property type="component" value="Unassembled WGS sequence"/>
</dbReference>
<evidence type="ECO:0000313" key="2">
    <source>
        <dbReference type="EMBL" id="TCZ80165.1"/>
    </source>
</evidence>
<gene>
    <name evidence="2" type="ORF">E0485_04765</name>
</gene>
<accession>A0A4R4ENZ6</accession>
<feature type="chain" id="PRO_5038967801" description="Lipoprotein" evidence="1">
    <location>
        <begin position="27"/>
        <end position="596"/>
    </location>
</feature>
<comment type="caution">
    <text evidence="2">The sequence shown here is derived from an EMBL/GenBank/DDBJ whole genome shotgun (WGS) entry which is preliminary data.</text>
</comment>
<organism evidence="2 3">
    <name type="scientific">Paenibacillus albiflavus</name>
    <dbReference type="NCBI Taxonomy" id="2545760"/>
    <lineage>
        <taxon>Bacteria</taxon>
        <taxon>Bacillati</taxon>
        <taxon>Bacillota</taxon>
        <taxon>Bacilli</taxon>
        <taxon>Bacillales</taxon>
        <taxon>Paenibacillaceae</taxon>
        <taxon>Paenibacillus</taxon>
    </lineage>
</organism>
<sequence>MKIQNYVVLFMLFAILSACKSSPVSSGLIAPNSSSNPTMNTPSPSVQPILSTESDQLPFRSKLLSISFGESNENGGYAIFDWERNDIPNEPTDVSFHLTDVIFSASYKGLDEKEMQQIISQIQVTDQVEWDAKPNPTFAKGILITFKNAPESFKFQIGDLPTLTFKHQSPLSIAVTSASGDDIPYLILKGQEYGTRLLVPDDRKEVELIFSEEMNKAAITTNEGKNIHSKWKDPKHLLVHLDDLSIGNHADKELVLDLSKLRSISSNYFGTFEQSLKIELKPQYDWFNIQTGKRLATHPRDRFYDQMIMSSDGQSYIGVVFLGYSQGDGAGTSYSFILERSGQEPIVIENVFYSTIEPNDLPVQWIDSNTIMYATYFGVYAYDINQGKKRVLHEVSKDEKNNINFATYDVVNKKLYVLAYDDRYTDNKLGLITYGQGKQAPTLKSNFTETVLINTYHTLAMTILPTTDGIYWTRIKDGLPITEFINHSGTVVTTSGYVRGITENGVYLQRFKKGERNIMSSSWAFWQPGKNEQPIVSPPESSTEFVSGQELIARKDSIYYHYDPKLNKWVKWTAPNGSKYAEPIRGANGLYRVRLD</sequence>
<keyword evidence="3" id="KW-1185">Reference proteome</keyword>
<keyword evidence="1" id="KW-0732">Signal</keyword>
<feature type="signal peptide" evidence="1">
    <location>
        <begin position="1"/>
        <end position="26"/>
    </location>
</feature>
<dbReference type="RefSeq" id="WP_132416812.1">
    <property type="nucleotide sequence ID" value="NZ_SKFG01000002.1"/>
</dbReference>
<name>A0A4R4ENZ6_9BACL</name>
<dbReference type="PROSITE" id="PS51257">
    <property type="entry name" value="PROKAR_LIPOPROTEIN"/>
    <property type="match status" value="1"/>
</dbReference>
<protein>
    <recommendedName>
        <fullName evidence="4">Lipoprotein</fullName>
    </recommendedName>
</protein>
<dbReference type="EMBL" id="SKFG01000002">
    <property type="protein sequence ID" value="TCZ80165.1"/>
    <property type="molecule type" value="Genomic_DNA"/>
</dbReference>
<dbReference type="AlphaFoldDB" id="A0A4R4ENZ6"/>
<reference evidence="2 3" key="1">
    <citation type="submission" date="2019-03" db="EMBL/GenBank/DDBJ databases">
        <authorList>
            <person name="Kim M.K.M."/>
        </authorList>
    </citation>
    <scope>NUCLEOTIDE SEQUENCE [LARGE SCALE GENOMIC DNA]</scope>
    <source>
        <strain evidence="2 3">18JY21-1</strain>
    </source>
</reference>
<dbReference type="OrthoDB" id="2572749at2"/>
<evidence type="ECO:0000256" key="1">
    <source>
        <dbReference type="SAM" id="SignalP"/>
    </source>
</evidence>
<proteinExistence type="predicted"/>